<dbReference type="SUPFAM" id="SSF53474">
    <property type="entry name" value="alpha/beta-Hydrolases"/>
    <property type="match status" value="1"/>
</dbReference>
<dbReference type="OrthoDB" id="495620at2"/>
<dbReference type="EMBL" id="SODF01000002">
    <property type="protein sequence ID" value="TDW18379.1"/>
    <property type="molecule type" value="Genomic_DNA"/>
</dbReference>
<keyword evidence="3" id="KW-1185">Reference proteome</keyword>
<dbReference type="AlphaFoldDB" id="A0A4R7ZKQ9"/>
<accession>A0A4R7ZKQ9</accession>
<organism evidence="2 3">
    <name type="scientific">Kribbella kalugense</name>
    <dbReference type="NCBI Taxonomy" id="2512221"/>
    <lineage>
        <taxon>Bacteria</taxon>
        <taxon>Bacillati</taxon>
        <taxon>Actinomycetota</taxon>
        <taxon>Actinomycetes</taxon>
        <taxon>Propionibacteriales</taxon>
        <taxon>Kribbellaceae</taxon>
        <taxon>Kribbella</taxon>
    </lineage>
</organism>
<comment type="caution">
    <text evidence="2">The sequence shown here is derived from an EMBL/GenBank/DDBJ whole genome shotgun (WGS) entry which is preliminary data.</text>
</comment>
<dbReference type="PANTHER" id="PTHR43798">
    <property type="entry name" value="MONOACYLGLYCEROL LIPASE"/>
    <property type="match status" value="1"/>
</dbReference>
<dbReference type="PRINTS" id="PR00111">
    <property type="entry name" value="ABHYDROLASE"/>
</dbReference>
<dbReference type="RefSeq" id="WP_134121376.1">
    <property type="nucleotide sequence ID" value="NZ_SODF01000002.1"/>
</dbReference>
<reference evidence="2 3" key="1">
    <citation type="submission" date="2019-03" db="EMBL/GenBank/DDBJ databases">
        <title>Genomic Encyclopedia of Type Strains, Phase III (KMG-III): the genomes of soil and plant-associated and newly described type strains.</title>
        <authorList>
            <person name="Whitman W."/>
        </authorList>
    </citation>
    <scope>NUCLEOTIDE SEQUENCE [LARGE SCALE GENOMIC DNA]</scope>
    <source>
        <strain evidence="2 3">VKM Ac-2570</strain>
    </source>
</reference>
<name>A0A4R7ZKQ9_9ACTN</name>
<dbReference type="GO" id="GO:0003824">
    <property type="term" value="F:catalytic activity"/>
    <property type="evidence" value="ECO:0007669"/>
    <property type="project" value="UniProtKB-ARBA"/>
</dbReference>
<dbReference type="InterPro" id="IPR050266">
    <property type="entry name" value="AB_hydrolase_sf"/>
</dbReference>
<dbReference type="Pfam" id="PF00561">
    <property type="entry name" value="Abhydrolase_1"/>
    <property type="match status" value="1"/>
</dbReference>
<protein>
    <submittedName>
        <fullName evidence="2">Pimeloyl-ACP methyl ester carboxylesterase</fullName>
    </submittedName>
</protein>
<evidence type="ECO:0000259" key="1">
    <source>
        <dbReference type="Pfam" id="PF00561"/>
    </source>
</evidence>
<sequence>MELRISVGQDELWAEHLAGGGVPIVLLHPGIGDSRVWDLVLPGLSGRRVLRYDVRGFGRSPQPTTEFSLLKDLETTLDQLDLQRVLLVGCSMGGGTALSFTLAHPDRVHGLVLLCPGVPGFPRPEEAELDAEYDVLAAKRDIEGLVQLGLRDGAAAGADDAAVAQLRAAVPGWFGQEEYQQPDPPVYDRLQEIQVPSVVMVGDKDRPILAAVAGATAARIPGCEFIWMSGVDHLPSLRDPKLVTDTILRLAGDYEAG</sequence>
<dbReference type="InterPro" id="IPR029058">
    <property type="entry name" value="AB_hydrolase_fold"/>
</dbReference>
<evidence type="ECO:0000313" key="3">
    <source>
        <dbReference type="Proteomes" id="UP000295447"/>
    </source>
</evidence>
<evidence type="ECO:0000313" key="2">
    <source>
        <dbReference type="EMBL" id="TDW18379.1"/>
    </source>
</evidence>
<dbReference type="Gene3D" id="3.40.50.1820">
    <property type="entry name" value="alpha/beta hydrolase"/>
    <property type="match status" value="1"/>
</dbReference>
<feature type="domain" description="AB hydrolase-1" evidence="1">
    <location>
        <begin position="23"/>
        <end position="131"/>
    </location>
</feature>
<dbReference type="Proteomes" id="UP000295447">
    <property type="component" value="Unassembled WGS sequence"/>
</dbReference>
<proteinExistence type="predicted"/>
<dbReference type="InterPro" id="IPR000073">
    <property type="entry name" value="AB_hydrolase_1"/>
</dbReference>
<gene>
    <name evidence="2" type="ORF">EV650_4964</name>
</gene>